<dbReference type="SUPFAM" id="SSF75005">
    <property type="entry name" value="Arabinanase/levansucrase/invertase"/>
    <property type="match status" value="1"/>
</dbReference>
<comment type="caution">
    <text evidence="1">The sequence shown here is derived from an EMBL/GenBank/DDBJ whole genome shotgun (WGS) entry which is preliminary data.</text>
</comment>
<organism evidence="1 2">
    <name type="scientific">Paenibacillus taihuensis</name>
    <dbReference type="NCBI Taxonomy" id="1156355"/>
    <lineage>
        <taxon>Bacteria</taxon>
        <taxon>Bacillati</taxon>
        <taxon>Bacillota</taxon>
        <taxon>Bacilli</taxon>
        <taxon>Bacillales</taxon>
        <taxon>Paenibacillaceae</taxon>
        <taxon>Paenibacillus</taxon>
    </lineage>
</organism>
<dbReference type="InterPro" id="IPR015045">
    <property type="entry name" value="MPT-1-like_LmxM"/>
</dbReference>
<proteinExistence type="predicted"/>
<dbReference type="Gene3D" id="2.115.10.20">
    <property type="entry name" value="Glycosyl hydrolase domain, family 43"/>
    <property type="match status" value="1"/>
</dbReference>
<keyword evidence="2" id="KW-1185">Reference proteome</keyword>
<dbReference type="EMBL" id="QTTN01000066">
    <property type="protein sequence ID" value="REE56268.1"/>
    <property type="molecule type" value="Genomic_DNA"/>
</dbReference>
<reference evidence="1 2" key="1">
    <citation type="submission" date="2018-08" db="EMBL/GenBank/DDBJ databases">
        <title>Genomic Encyclopedia of Type Strains, Phase III (KMG-III): the genomes of soil and plant-associated and newly described type strains.</title>
        <authorList>
            <person name="Whitman W."/>
        </authorList>
    </citation>
    <scope>NUCLEOTIDE SEQUENCE [LARGE SCALE GENOMIC DNA]</scope>
    <source>
        <strain evidence="1 2">CGMCC 1.10966</strain>
    </source>
</reference>
<dbReference type="OrthoDB" id="7544904at2"/>
<name>A0A3D9Q5K1_9BACL</name>
<dbReference type="Pfam" id="PF08950">
    <property type="entry name" value="DUF1861"/>
    <property type="match status" value="1"/>
</dbReference>
<accession>A0A3D9Q5K1</accession>
<dbReference type="InterPro" id="IPR023296">
    <property type="entry name" value="Glyco_hydro_beta-prop_sf"/>
</dbReference>
<dbReference type="PANTHER" id="PTHR37036:SF2">
    <property type="entry name" value="DUF1861 FAMILY PROTEIN"/>
    <property type="match status" value="1"/>
</dbReference>
<protein>
    <submittedName>
        <fullName evidence="1">Uncharacterized protein DUF1861</fullName>
    </submittedName>
</protein>
<dbReference type="RefSeq" id="WP_116192695.1">
    <property type="nucleotide sequence ID" value="NZ_QTTN01000066.1"/>
</dbReference>
<dbReference type="Proteomes" id="UP000256304">
    <property type="component" value="Unassembled WGS sequence"/>
</dbReference>
<dbReference type="PANTHER" id="PTHR37036">
    <property type="match status" value="1"/>
</dbReference>
<evidence type="ECO:0000313" key="2">
    <source>
        <dbReference type="Proteomes" id="UP000256304"/>
    </source>
</evidence>
<dbReference type="AlphaFoldDB" id="A0A3D9Q5K1"/>
<evidence type="ECO:0000313" key="1">
    <source>
        <dbReference type="EMBL" id="REE56268.1"/>
    </source>
</evidence>
<gene>
    <name evidence="1" type="ORF">A8990_1665</name>
</gene>
<sequence>MTLLIKHDAKPCSALLAEYEASGKLAAEPLKLQFGGVGTRDVYNIAAPFEDEGELVLAGRVEQRDSEHSQIIFFVERDGVWMPREGAPVLTLQDPFHTRIGGELVFGGVQIYPHPERPDALAWRTVFYKGSGIRSLELLFSGPNGMKDLRLIELADKSIGVFTRPQGVKGGRGKIGYVRIGSLSELTVQAIEDAPLLDAQFIDSEWGGANELHLLAGGLVGVLGHIACFDERGDRHYYPMAFAFDPESARFTDIELIASRSRFLPGAAKRPDLADVVFSGGLLRKPDGMAELYAGISDAEAHRLTIEDPFAKYER</sequence>